<evidence type="ECO:0000313" key="3">
    <source>
        <dbReference type="Proteomes" id="UP000700334"/>
    </source>
</evidence>
<gene>
    <name evidence="2" type="ORF">J0S82_010502</name>
</gene>
<evidence type="ECO:0000256" key="1">
    <source>
        <dbReference type="SAM" id="MobiDB-lite"/>
    </source>
</evidence>
<organism evidence="2 3">
    <name type="scientific">Galemys pyrenaicus</name>
    <name type="common">Iberian desman</name>
    <name type="synonym">Pyrenean desman</name>
    <dbReference type="NCBI Taxonomy" id="202257"/>
    <lineage>
        <taxon>Eukaryota</taxon>
        <taxon>Metazoa</taxon>
        <taxon>Chordata</taxon>
        <taxon>Craniata</taxon>
        <taxon>Vertebrata</taxon>
        <taxon>Euteleostomi</taxon>
        <taxon>Mammalia</taxon>
        <taxon>Eutheria</taxon>
        <taxon>Laurasiatheria</taxon>
        <taxon>Eulipotyphla</taxon>
        <taxon>Talpidae</taxon>
        <taxon>Galemys</taxon>
    </lineage>
</organism>
<comment type="caution">
    <text evidence="2">The sequence shown here is derived from an EMBL/GenBank/DDBJ whole genome shotgun (WGS) entry which is preliminary data.</text>
</comment>
<proteinExistence type="predicted"/>
<feature type="compositionally biased region" description="Polar residues" evidence="1">
    <location>
        <begin position="91"/>
        <end position="102"/>
    </location>
</feature>
<name>A0A8J5ZVZ9_GALPY</name>
<reference evidence="2" key="1">
    <citation type="journal article" date="2021" name="Evol. Appl.">
        <title>The genome of the Pyrenean desman and the effects of bottlenecks and inbreeding on the genomic landscape of an endangered species.</title>
        <authorList>
            <person name="Escoda L."/>
            <person name="Castresana J."/>
        </authorList>
    </citation>
    <scope>NUCLEOTIDE SEQUENCE</scope>
    <source>
        <strain evidence="2">IBE-C5619</strain>
    </source>
</reference>
<dbReference type="AlphaFoldDB" id="A0A8J5ZVZ9"/>
<dbReference type="Proteomes" id="UP000700334">
    <property type="component" value="Unassembled WGS sequence"/>
</dbReference>
<feature type="region of interest" description="Disordered" evidence="1">
    <location>
        <begin position="1"/>
        <end position="21"/>
    </location>
</feature>
<dbReference type="EMBL" id="JAGFMF010012185">
    <property type="protein sequence ID" value="KAG8506095.1"/>
    <property type="molecule type" value="Genomic_DNA"/>
</dbReference>
<feature type="compositionally biased region" description="Basic and acidic residues" evidence="1">
    <location>
        <begin position="55"/>
        <end position="67"/>
    </location>
</feature>
<accession>A0A8J5ZVZ9</accession>
<feature type="compositionally biased region" description="Basic residues" evidence="1">
    <location>
        <begin position="77"/>
        <end position="86"/>
    </location>
</feature>
<sequence length="102" mass="11769">MENEEYPETQRNRKMKNDRIRLPPNEMVAEESEVGLLAATYFQVPQKPSRSQKAIKPESEPGDHIPKEYSQPNSFHQRFRKFHSGCRRNQGCPQTSQGPAGQ</sequence>
<evidence type="ECO:0000313" key="2">
    <source>
        <dbReference type="EMBL" id="KAG8506095.1"/>
    </source>
</evidence>
<feature type="region of interest" description="Disordered" evidence="1">
    <location>
        <begin position="45"/>
        <end position="102"/>
    </location>
</feature>
<feature type="compositionally biased region" description="Basic and acidic residues" evidence="1">
    <location>
        <begin position="8"/>
        <end position="21"/>
    </location>
</feature>
<protein>
    <submittedName>
        <fullName evidence="2">Uncharacterized protein</fullName>
    </submittedName>
</protein>
<keyword evidence="3" id="KW-1185">Reference proteome</keyword>